<proteinExistence type="predicted"/>
<keyword evidence="2" id="KW-1185">Reference proteome</keyword>
<name>A0A6G0U216_APHGL</name>
<gene>
    <name evidence="1" type="ORF">AGLY_002580</name>
</gene>
<reference evidence="1 2" key="1">
    <citation type="submission" date="2019-08" db="EMBL/GenBank/DDBJ databases">
        <title>The genome of the soybean aphid Biotype 1, its phylome, world population structure and adaptation to the North American continent.</title>
        <authorList>
            <person name="Giordano R."/>
            <person name="Donthu R.K."/>
            <person name="Hernandez A.G."/>
            <person name="Wright C.L."/>
            <person name="Zimin A.V."/>
        </authorList>
    </citation>
    <scope>NUCLEOTIDE SEQUENCE [LARGE SCALE GENOMIC DNA]</scope>
    <source>
        <tissue evidence="1">Whole aphids</tissue>
    </source>
</reference>
<dbReference type="Proteomes" id="UP000475862">
    <property type="component" value="Unassembled WGS sequence"/>
</dbReference>
<comment type="caution">
    <text evidence="1">The sequence shown here is derived from an EMBL/GenBank/DDBJ whole genome shotgun (WGS) entry which is preliminary data.</text>
</comment>
<evidence type="ECO:0000313" key="2">
    <source>
        <dbReference type="Proteomes" id="UP000475862"/>
    </source>
</evidence>
<sequence length="188" mass="21269">MCGNSFGLANVPLTIKGKTSKQSLILISLSSSTSNIGFFIVTQMNEIALTKHFSQILPLYTAYVLDRLRYTYFKQIRLGYHFNDMTYKMMTKHNSPDGKLSWVNILFTCIVPTKDSGEFMHFRHNIGGDPGEFTIRREFQHKSGHQKGGSTDKKSLKNAAVDILINDVSYTNSKRVDKFIDALCAQTI</sequence>
<dbReference type="EMBL" id="VYZN01000009">
    <property type="protein sequence ID" value="KAE9542669.1"/>
    <property type="molecule type" value="Genomic_DNA"/>
</dbReference>
<evidence type="ECO:0000313" key="1">
    <source>
        <dbReference type="EMBL" id="KAE9542669.1"/>
    </source>
</evidence>
<organism evidence="1 2">
    <name type="scientific">Aphis glycines</name>
    <name type="common">Soybean aphid</name>
    <dbReference type="NCBI Taxonomy" id="307491"/>
    <lineage>
        <taxon>Eukaryota</taxon>
        <taxon>Metazoa</taxon>
        <taxon>Ecdysozoa</taxon>
        <taxon>Arthropoda</taxon>
        <taxon>Hexapoda</taxon>
        <taxon>Insecta</taxon>
        <taxon>Pterygota</taxon>
        <taxon>Neoptera</taxon>
        <taxon>Paraneoptera</taxon>
        <taxon>Hemiptera</taxon>
        <taxon>Sternorrhyncha</taxon>
        <taxon>Aphidomorpha</taxon>
        <taxon>Aphidoidea</taxon>
        <taxon>Aphididae</taxon>
        <taxon>Aphidini</taxon>
        <taxon>Aphis</taxon>
        <taxon>Aphis</taxon>
    </lineage>
</organism>
<protein>
    <submittedName>
        <fullName evidence="1">Uncharacterized protein</fullName>
    </submittedName>
</protein>
<accession>A0A6G0U216</accession>
<dbReference type="AlphaFoldDB" id="A0A6G0U216"/>